<accession>A0A6N6VT32</accession>
<dbReference type="RefSeq" id="WP_153420934.1">
    <property type="nucleotide sequence ID" value="NZ_WFLM01000004.1"/>
</dbReference>
<dbReference type="Proteomes" id="UP000437748">
    <property type="component" value="Unassembled WGS sequence"/>
</dbReference>
<gene>
    <name evidence="1" type="ORF">GCL60_11825</name>
</gene>
<organism evidence="1 2">
    <name type="scientific">Silvanigrella paludirubra</name>
    <dbReference type="NCBI Taxonomy" id="2499159"/>
    <lineage>
        <taxon>Bacteria</taxon>
        <taxon>Pseudomonadati</taxon>
        <taxon>Bdellovibrionota</taxon>
        <taxon>Oligoflexia</taxon>
        <taxon>Silvanigrellales</taxon>
        <taxon>Silvanigrellaceae</taxon>
        <taxon>Silvanigrella</taxon>
    </lineage>
</organism>
<name>A0A6N6VT32_9BACT</name>
<evidence type="ECO:0000313" key="2">
    <source>
        <dbReference type="Proteomes" id="UP000437748"/>
    </source>
</evidence>
<protein>
    <submittedName>
        <fullName evidence="1">Uncharacterized protein</fullName>
    </submittedName>
</protein>
<proteinExistence type="predicted"/>
<sequence length="294" mass="34316">MGKRKKNITITFYKILNEKGTLFDNNISLEENFDALFSNKKTSFGKEFFENDDSSYEITYLSDKMNDFMGAYFGTFAKYRDNAFPYCETNKKLEEINSDYIVEETYFLIIPKREILVFATKKEIGGIENFSNYLTRKTNFNFDILSIIRKDSLKKFLERNIEPSFLSFKIPSPLNPSYFKEILGTEKYFTENLFAISDRTGSHEIKLELSSPKRQLRNTIGFLGNLFKQKQININELKIKMPNSNKMINLLCDVVKASVSINNNGKYLNRDDVMESMKIQFKKNEKDISIYSGV</sequence>
<dbReference type="EMBL" id="WFLM01000004">
    <property type="protein sequence ID" value="KAB8037856.1"/>
    <property type="molecule type" value="Genomic_DNA"/>
</dbReference>
<evidence type="ECO:0000313" key="1">
    <source>
        <dbReference type="EMBL" id="KAB8037856.1"/>
    </source>
</evidence>
<reference evidence="1 2" key="1">
    <citation type="submission" date="2019-10" db="EMBL/GenBank/DDBJ databases">
        <title>New species of Slilvanegrellaceae.</title>
        <authorList>
            <person name="Pitt A."/>
            <person name="Hahn M.W."/>
        </authorList>
    </citation>
    <scope>NUCLEOTIDE SEQUENCE [LARGE SCALE GENOMIC DNA]</scope>
    <source>
        <strain evidence="1 2">SP-Ram-0.45-NSY-1</strain>
    </source>
</reference>
<dbReference type="AlphaFoldDB" id="A0A6N6VT32"/>
<keyword evidence="2" id="KW-1185">Reference proteome</keyword>
<comment type="caution">
    <text evidence="1">The sequence shown here is derived from an EMBL/GenBank/DDBJ whole genome shotgun (WGS) entry which is preliminary data.</text>
</comment>